<name>A0A5B8N2E7_9CHLO</name>
<organism evidence="1 2">
    <name type="scientific">Chloropicon primus</name>
    <dbReference type="NCBI Taxonomy" id="1764295"/>
    <lineage>
        <taxon>Eukaryota</taxon>
        <taxon>Viridiplantae</taxon>
        <taxon>Chlorophyta</taxon>
        <taxon>Chloropicophyceae</taxon>
        <taxon>Chloropicales</taxon>
        <taxon>Chloropicaceae</taxon>
        <taxon>Chloropicon</taxon>
    </lineage>
</organism>
<dbReference type="AlphaFoldDB" id="A0A5B8N2E7"/>
<evidence type="ECO:0000313" key="1">
    <source>
        <dbReference type="EMBL" id="QDZ26040.1"/>
    </source>
</evidence>
<sequence length="199" mass="22448">MQSDGGGQGSQRYVGVFRGLRALEYESGRLGGQFYSKDLLSIFPTSVLVSPSSVDVGPVAAHHLHVKQTASAFSRVPWLRRYEEGRRLYILPYVFMCLCGDELFLRATNKLVSQCLDWVLVPLLMQKSRKQRSHLLTLCFFLHHLHQIQRRDGRRATLSPAQLFGGRGKALGWEGPRQFQGESQGLAHAEGVDNPPRRM</sequence>
<keyword evidence="2" id="KW-1185">Reference proteome</keyword>
<evidence type="ECO:0000313" key="2">
    <source>
        <dbReference type="Proteomes" id="UP000316726"/>
    </source>
</evidence>
<dbReference type="EMBL" id="CP031053">
    <property type="protein sequence ID" value="QDZ26040.1"/>
    <property type="molecule type" value="Genomic_DNA"/>
</dbReference>
<accession>A0A5B8N2E7</accession>
<proteinExistence type="predicted"/>
<protein>
    <submittedName>
        <fullName evidence="1">Uncharacterized protein</fullName>
    </submittedName>
</protein>
<reference evidence="1 2" key="1">
    <citation type="submission" date="2018-07" db="EMBL/GenBank/DDBJ databases">
        <title>The complete nuclear genome of the prasinophyte Chloropicon primus (CCMP1205).</title>
        <authorList>
            <person name="Pombert J.-F."/>
            <person name="Otis C."/>
            <person name="Turmel M."/>
            <person name="Lemieux C."/>
        </authorList>
    </citation>
    <scope>NUCLEOTIDE SEQUENCE [LARGE SCALE GENOMIC DNA]</scope>
    <source>
        <strain evidence="1 2">CCMP1205</strain>
    </source>
</reference>
<gene>
    <name evidence="1" type="ORF">A3770_20p85580</name>
</gene>
<dbReference type="Proteomes" id="UP000316726">
    <property type="component" value="Chromosome 20"/>
</dbReference>